<dbReference type="Pfam" id="PF11551">
    <property type="entry name" value="Omp28"/>
    <property type="match status" value="1"/>
</dbReference>
<dbReference type="PROSITE" id="PS51257">
    <property type="entry name" value="PROKAR_LIPOPROTEIN"/>
    <property type="match status" value="1"/>
</dbReference>
<comment type="caution">
    <text evidence="1">The sequence shown here is derived from an EMBL/GenBank/DDBJ whole genome shotgun (WGS) entry which is preliminary data.</text>
</comment>
<reference evidence="1" key="1">
    <citation type="submission" date="2022-10" db="EMBL/GenBank/DDBJ databases">
        <title>Human gut microbiome strain richness.</title>
        <authorList>
            <person name="Chen-Liaw A."/>
        </authorList>
    </citation>
    <scope>NUCLEOTIDE SEQUENCE</scope>
    <source>
        <strain evidence="1">BSD2780120875st1_E1_BSD2780120875_150330</strain>
    </source>
</reference>
<proteinExistence type="predicted"/>
<dbReference type="AlphaFoldDB" id="A0A1Y4Q353"/>
<dbReference type="RefSeq" id="WP_004325998.1">
    <property type="nucleotide sequence ID" value="NZ_CAKJZG010000003.1"/>
</dbReference>
<dbReference type="Proteomes" id="UP001219389">
    <property type="component" value="Unassembled WGS sequence"/>
</dbReference>
<protein>
    <submittedName>
        <fullName evidence="1">Omp28-related outer membrane protein</fullName>
    </submittedName>
</protein>
<organism evidence="1 2">
    <name type="scientific">Bacteroides ovatus</name>
    <dbReference type="NCBI Taxonomy" id="28116"/>
    <lineage>
        <taxon>Bacteria</taxon>
        <taxon>Pseudomonadati</taxon>
        <taxon>Bacteroidota</taxon>
        <taxon>Bacteroidia</taxon>
        <taxon>Bacteroidales</taxon>
        <taxon>Bacteroidaceae</taxon>
        <taxon>Bacteroides</taxon>
    </lineage>
</organism>
<dbReference type="Gene3D" id="2.60.40.10">
    <property type="entry name" value="Immunoglobulins"/>
    <property type="match status" value="1"/>
</dbReference>
<sequence length="351" mass="38401">MCINVYKIILLVCICCVGIFWISCSGNSDDSEQTEVILSVNKNALTADGKDVITFTVMHAGMDVTADAIIRSVMDGQTLDGSTFSTSKAGTYAFEASYGNYVSKLVTVVASATPGEPSKFVRRVCAMEFTGTWCAMCPAGMTRLNYLINSSYEGVVYLMSFHVDGTSADPMTIEQSSILSRKFSISGYPSCVVDMREAMGLSENYSVMRGVFNKSLEEYPASCGVAIQSQYNGHAYVTVSVKSEKNAEYRLILYAVEDGLKYQQNDGGIYRDYTHNHVVRKLLSATVDGDKLGLIVAGKEKSISYTVIMEEGWNAENLSFYALVTDENGYVNNLAVCKAIDGDADYEYVND</sequence>
<evidence type="ECO:0000313" key="1">
    <source>
        <dbReference type="EMBL" id="MDC2741457.1"/>
    </source>
</evidence>
<gene>
    <name evidence="1" type="ORF">PO382_04380</name>
</gene>
<accession>A0A1Y4Q353</accession>
<dbReference type="InterPro" id="IPR021615">
    <property type="entry name" value="Omp28"/>
</dbReference>
<dbReference type="InterPro" id="IPR013783">
    <property type="entry name" value="Ig-like_fold"/>
</dbReference>
<name>A0A1Y4Q353_BACOV</name>
<evidence type="ECO:0000313" key="2">
    <source>
        <dbReference type="Proteomes" id="UP001219389"/>
    </source>
</evidence>
<dbReference type="EMBL" id="JAQNZF010000004">
    <property type="protein sequence ID" value="MDC2741457.1"/>
    <property type="molecule type" value="Genomic_DNA"/>
</dbReference>